<reference evidence="2" key="1">
    <citation type="journal article" date="2023" name="Nat. Plants">
        <title>Single-cell RNA sequencing provides a high-resolution roadmap for understanding the multicellular compartmentation of specialized metabolism.</title>
        <authorList>
            <person name="Sun S."/>
            <person name="Shen X."/>
            <person name="Li Y."/>
            <person name="Li Y."/>
            <person name="Wang S."/>
            <person name="Li R."/>
            <person name="Zhang H."/>
            <person name="Shen G."/>
            <person name="Guo B."/>
            <person name="Wei J."/>
            <person name="Xu J."/>
            <person name="St-Pierre B."/>
            <person name="Chen S."/>
            <person name="Sun C."/>
        </authorList>
    </citation>
    <scope>NUCLEOTIDE SEQUENCE [LARGE SCALE GENOMIC DNA]</scope>
</reference>
<organism evidence="1 2">
    <name type="scientific">Catharanthus roseus</name>
    <name type="common">Madagascar periwinkle</name>
    <name type="synonym">Vinca rosea</name>
    <dbReference type="NCBI Taxonomy" id="4058"/>
    <lineage>
        <taxon>Eukaryota</taxon>
        <taxon>Viridiplantae</taxon>
        <taxon>Streptophyta</taxon>
        <taxon>Embryophyta</taxon>
        <taxon>Tracheophyta</taxon>
        <taxon>Spermatophyta</taxon>
        <taxon>Magnoliopsida</taxon>
        <taxon>eudicotyledons</taxon>
        <taxon>Gunneridae</taxon>
        <taxon>Pentapetalae</taxon>
        <taxon>asterids</taxon>
        <taxon>lamiids</taxon>
        <taxon>Gentianales</taxon>
        <taxon>Apocynaceae</taxon>
        <taxon>Rauvolfioideae</taxon>
        <taxon>Vinceae</taxon>
        <taxon>Catharanthinae</taxon>
        <taxon>Catharanthus</taxon>
    </lineage>
</organism>
<dbReference type="Proteomes" id="UP001060085">
    <property type="component" value="Linkage Group LG07"/>
</dbReference>
<name>A0ACC0A3M6_CATRO</name>
<evidence type="ECO:0000313" key="1">
    <source>
        <dbReference type="EMBL" id="KAI5654121.1"/>
    </source>
</evidence>
<keyword evidence="2" id="KW-1185">Reference proteome</keyword>
<proteinExistence type="predicted"/>
<gene>
    <name evidence="1" type="ORF">M9H77_31308</name>
</gene>
<sequence>MFNIDWMEIARKRRCLIAESLAEKAGISPVTLSRIIHRKNDPDEQTQKLFRKERKEMDIRLSITSESNMSYLRLPLTKNEKDVHSSSNFKPLLTISPGCVLAIESGYFSLSLVELPGDAGEPWQLGFQDAATHMFGAVVGRTVTPAEAPPVPLVVIPKLAQPLLSDEVRRSILYRSDFQCSEILSYIGGLDSEQKQLIKKLVNFFMKEGKKKQEFVLFFVKLFVAQLERNAM</sequence>
<protein>
    <submittedName>
        <fullName evidence="1">Uncharacterized protein</fullName>
    </submittedName>
</protein>
<evidence type="ECO:0000313" key="2">
    <source>
        <dbReference type="Proteomes" id="UP001060085"/>
    </source>
</evidence>
<comment type="caution">
    <text evidence="1">The sequence shown here is derived from an EMBL/GenBank/DDBJ whole genome shotgun (WGS) entry which is preliminary data.</text>
</comment>
<dbReference type="EMBL" id="CM044707">
    <property type="protein sequence ID" value="KAI5654121.1"/>
    <property type="molecule type" value="Genomic_DNA"/>
</dbReference>
<accession>A0ACC0A3M6</accession>